<dbReference type="Proteomes" id="UP000597762">
    <property type="component" value="Unassembled WGS sequence"/>
</dbReference>
<dbReference type="PANTHER" id="PTHR45837">
    <property type="entry name" value="VESICLE-TRAFFICKING PROTEIN SEC22B"/>
    <property type="match status" value="1"/>
</dbReference>
<name>A0A812EQZ6_ACAPH</name>
<evidence type="ECO:0000259" key="10">
    <source>
        <dbReference type="PROSITE" id="PS50859"/>
    </source>
</evidence>
<evidence type="ECO:0000256" key="2">
    <source>
        <dbReference type="ARBA" id="ARBA00004223"/>
    </source>
</evidence>
<evidence type="ECO:0000256" key="9">
    <source>
        <dbReference type="SAM" id="Phobius"/>
    </source>
</evidence>
<dbReference type="InterPro" id="IPR011012">
    <property type="entry name" value="Longin-like_dom_sf"/>
</dbReference>
<keyword evidence="4" id="KW-0813">Transport</keyword>
<evidence type="ECO:0000256" key="4">
    <source>
        <dbReference type="ARBA" id="ARBA00022927"/>
    </source>
</evidence>
<dbReference type="OrthoDB" id="1719357at2759"/>
<dbReference type="GO" id="GO:0005789">
    <property type="term" value="C:endoplasmic reticulum membrane"/>
    <property type="evidence" value="ECO:0007669"/>
    <property type="project" value="UniProtKB-SubCell"/>
</dbReference>
<evidence type="ECO:0000256" key="7">
    <source>
        <dbReference type="ARBA" id="ARBA00024173"/>
    </source>
</evidence>
<dbReference type="InterPro" id="IPR010908">
    <property type="entry name" value="Longin_dom"/>
</dbReference>
<evidence type="ECO:0000256" key="6">
    <source>
        <dbReference type="ARBA" id="ARBA00023136"/>
    </source>
</evidence>
<dbReference type="InterPro" id="IPR044565">
    <property type="entry name" value="Sec22"/>
</dbReference>
<feature type="transmembrane region" description="Helical" evidence="9">
    <location>
        <begin position="283"/>
        <end position="302"/>
    </location>
</feature>
<comment type="subcellular location">
    <subcellularLocation>
        <location evidence="1">Endoplasmic reticulum membrane</location>
        <topology evidence="1">Single-pass type IV membrane protein</topology>
    </subcellularLocation>
    <subcellularLocation>
        <location evidence="8">Golgi apparatus</location>
        <location evidence="8">cis-Golgi network membrane</location>
    </subcellularLocation>
    <subcellularLocation>
        <location evidence="2">Melanosome</location>
    </subcellularLocation>
</comment>
<dbReference type="EMBL" id="CAHIKZ030005540">
    <property type="protein sequence ID" value="CAE1328852.1"/>
    <property type="molecule type" value="Genomic_DNA"/>
</dbReference>
<feature type="domain" description="Longin" evidence="10">
    <location>
        <begin position="7"/>
        <end position="124"/>
    </location>
</feature>
<dbReference type="GO" id="GO:0015031">
    <property type="term" value="P:protein transport"/>
    <property type="evidence" value="ECO:0007669"/>
    <property type="project" value="UniProtKB-KW"/>
</dbReference>
<comment type="caution">
    <text evidence="11">The sequence shown here is derived from an EMBL/GenBank/DDBJ whole genome shotgun (WGS) entry which is preliminary data.</text>
</comment>
<evidence type="ECO:0000256" key="5">
    <source>
        <dbReference type="ARBA" id="ARBA00023054"/>
    </source>
</evidence>
<dbReference type="SMART" id="SM01270">
    <property type="entry name" value="Longin"/>
    <property type="match status" value="1"/>
</dbReference>
<proteinExistence type="inferred from homology"/>
<comment type="similarity">
    <text evidence="3">Belongs to the synaptobrevin family.</text>
</comment>
<keyword evidence="4" id="KW-0653">Protein transport</keyword>
<organism evidence="11 12">
    <name type="scientific">Acanthosepion pharaonis</name>
    <name type="common">Pharaoh cuttlefish</name>
    <name type="synonym">Sepia pharaonis</name>
    <dbReference type="NCBI Taxonomy" id="158019"/>
    <lineage>
        <taxon>Eukaryota</taxon>
        <taxon>Metazoa</taxon>
        <taxon>Spiralia</taxon>
        <taxon>Lophotrochozoa</taxon>
        <taxon>Mollusca</taxon>
        <taxon>Cephalopoda</taxon>
        <taxon>Coleoidea</taxon>
        <taxon>Decapodiformes</taxon>
        <taxon>Sepiida</taxon>
        <taxon>Sepiina</taxon>
        <taxon>Sepiidae</taxon>
        <taxon>Acanthosepion</taxon>
    </lineage>
</organism>
<dbReference type="SUPFAM" id="SSF64356">
    <property type="entry name" value="SNARE-like"/>
    <property type="match status" value="1"/>
</dbReference>
<evidence type="ECO:0000313" key="11">
    <source>
        <dbReference type="EMBL" id="CAE1328852.1"/>
    </source>
</evidence>
<reference evidence="11" key="1">
    <citation type="submission" date="2021-01" db="EMBL/GenBank/DDBJ databases">
        <authorList>
            <person name="Li R."/>
            <person name="Bekaert M."/>
        </authorList>
    </citation>
    <scope>NUCLEOTIDE SEQUENCE</scope>
    <source>
        <strain evidence="11">Farmed</strain>
    </source>
</reference>
<dbReference type="Pfam" id="PF25970">
    <property type="entry name" value="SEC22a_C"/>
    <property type="match status" value="1"/>
</dbReference>
<keyword evidence="6 9" id="KW-0472">Membrane</keyword>
<dbReference type="GO" id="GO:0005484">
    <property type="term" value="F:SNAP receptor activity"/>
    <property type="evidence" value="ECO:0007669"/>
    <property type="project" value="InterPro"/>
</dbReference>
<gene>
    <name evidence="11" type="ORF">SPHA_78446</name>
</gene>
<dbReference type="InterPro" id="IPR059071">
    <property type="entry name" value="SEC22a-c_C"/>
</dbReference>
<keyword evidence="9" id="KW-0812">Transmembrane</keyword>
<accession>A0A812EQZ6</accession>
<feature type="transmembrane region" description="Helical" evidence="9">
    <location>
        <begin position="189"/>
        <end position="213"/>
    </location>
</feature>
<sequence length="314" mass="35777">MFIYQTMISRTSDGLPLTASTDSGVAGQNNAKLNLQEGFQQLKLICKKAANFSDRCSYVIGPLAIYFISALNITYSVLCDVSYPSVLAFSFLSDIQKEFLTDYDKSKVDSALRPYSLIAFDTKLQRIKNKYNNPRSLTTKINLSELSQEIKLRPPFQISDFQIQPEKYETIDNGHRSLYYTAASMGGRYIPLGVTGYTALAMSIMCLILHLIHGLNVVSTGHMDIYDEYFTQYAAAFFISFVLTAFQIYLMLFPSKQRKPLATATLISICLCQVYVWEYKSSLIVVSFYIMVAFFTTCIIFSRRLEEKQQHYML</sequence>
<dbReference type="Pfam" id="PF13774">
    <property type="entry name" value="Longin"/>
    <property type="match status" value="1"/>
</dbReference>
<comment type="function">
    <text evidence="7">SNARE involved in targeting and fusion of ER-derived transport vesicles with the Golgi complex as well as Golgi-derived retrograde transport vesicles with the ER.</text>
</comment>
<feature type="transmembrane region" description="Helical" evidence="9">
    <location>
        <begin position="260"/>
        <end position="277"/>
    </location>
</feature>
<dbReference type="Gene3D" id="3.30.450.50">
    <property type="entry name" value="Longin domain"/>
    <property type="match status" value="1"/>
</dbReference>
<evidence type="ECO:0000256" key="1">
    <source>
        <dbReference type="ARBA" id="ARBA00004163"/>
    </source>
</evidence>
<evidence type="ECO:0000256" key="3">
    <source>
        <dbReference type="ARBA" id="ARBA00008025"/>
    </source>
</evidence>
<keyword evidence="12" id="KW-1185">Reference proteome</keyword>
<dbReference type="GO" id="GO:0005794">
    <property type="term" value="C:Golgi apparatus"/>
    <property type="evidence" value="ECO:0007669"/>
    <property type="project" value="UniProtKB-SubCell"/>
</dbReference>
<evidence type="ECO:0000256" key="8">
    <source>
        <dbReference type="ARBA" id="ARBA00024188"/>
    </source>
</evidence>
<evidence type="ECO:0000313" key="12">
    <source>
        <dbReference type="Proteomes" id="UP000597762"/>
    </source>
</evidence>
<keyword evidence="5" id="KW-0175">Coiled coil</keyword>
<dbReference type="GO" id="GO:0006890">
    <property type="term" value="P:retrograde vesicle-mediated transport, Golgi to endoplasmic reticulum"/>
    <property type="evidence" value="ECO:0007669"/>
    <property type="project" value="InterPro"/>
</dbReference>
<protein>
    <submittedName>
        <fullName evidence="11">SEC22A_C</fullName>
    </submittedName>
</protein>
<feature type="transmembrane region" description="Helical" evidence="9">
    <location>
        <begin position="233"/>
        <end position="253"/>
    </location>
</feature>
<dbReference type="GO" id="GO:0006888">
    <property type="term" value="P:endoplasmic reticulum to Golgi vesicle-mediated transport"/>
    <property type="evidence" value="ECO:0007669"/>
    <property type="project" value="InterPro"/>
</dbReference>
<dbReference type="PROSITE" id="PS50859">
    <property type="entry name" value="LONGIN"/>
    <property type="match status" value="1"/>
</dbReference>
<keyword evidence="9" id="KW-1133">Transmembrane helix</keyword>
<dbReference type="CDD" id="cd14824">
    <property type="entry name" value="Longin"/>
    <property type="match status" value="1"/>
</dbReference>
<dbReference type="AlphaFoldDB" id="A0A812EQZ6"/>